<keyword evidence="2" id="KW-1185">Reference proteome</keyword>
<protein>
    <submittedName>
        <fullName evidence="1">Uncharacterized protein</fullName>
    </submittedName>
</protein>
<dbReference type="AlphaFoldDB" id="A0A8K0KMF9"/>
<reference evidence="1" key="2">
    <citation type="submission" date="2017-10" db="EMBL/GenBank/DDBJ databases">
        <title>Ladona fulva Genome sequencing and assembly.</title>
        <authorList>
            <person name="Murali S."/>
            <person name="Richards S."/>
            <person name="Bandaranaike D."/>
            <person name="Bellair M."/>
            <person name="Blankenburg K."/>
            <person name="Chao H."/>
            <person name="Dinh H."/>
            <person name="Doddapaneni H."/>
            <person name="Dugan-Rocha S."/>
            <person name="Elkadiri S."/>
            <person name="Gnanaolivu R."/>
            <person name="Hernandez B."/>
            <person name="Skinner E."/>
            <person name="Javaid M."/>
            <person name="Lee S."/>
            <person name="Li M."/>
            <person name="Ming W."/>
            <person name="Munidasa M."/>
            <person name="Muniz J."/>
            <person name="Nguyen L."/>
            <person name="Hughes D."/>
            <person name="Osuji N."/>
            <person name="Pu L.-L."/>
            <person name="Puazo M."/>
            <person name="Qu C."/>
            <person name="Quiroz J."/>
            <person name="Raj R."/>
            <person name="Weissenberger G."/>
            <person name="Xin Y."/>
            <person name="Zou X."/>
            <person name="Han Y."/>
            <person name="Worley K."/>
            <person name="Muzny D."/>
            <person name="Gibbs R."/>
        </authorList>
    </citation>
    <scope>NUCLEOTIDE SEQUENCE</scope>
    <source>
        <strain evidence="1">Sampled in the wild</strain>
    </source>
</reference>
<name>A0A8K0KMF9_LADFU</name>
<comment type="caution">
    <text evidence="1">The sequence shown here is derived from an EMBL/GenBank/DDBJ whole genome shotgun (WGS) entry which is preliminary data.</text>
</comment>
<gene>
    <name evidence="1" type="ORF">J437_LFUL013475</name>
</gene>
<dbReference type="EMBL" id="KZ308859">
    <property type="protein sequence ID" value="KAG8234928.1"/>
    <property type="molecule type" value="Genomic_DNA"/>
</dbReference>
<accession>A0A8K0KMF9</accession>
<evidence type="ECO:0000313" key="2">
    <source>
        <dbReference type="Proteomes" id="UP000792457"/>
    </source>
</evidence>
<dbReference type="Proteomes" id="UP000792457">
    <property type="component" value="Unassembled WGS sequence"/>
</dbReference>
<sequence length="75" mass="8614">MRKGGTTTLLKRHLKALHRDKYEELLRLEKQPRLATARDLKTQLGKAKKQSLKNIHDEIHGSTGIHSKGWTFLAN</sequence>
<proteinExistence type="predicted"/>
<evidence type="ECO:0000313" key="1">
    <source>
        <dbReference type="EMBL" id="KAG8234928.1"/>
    </source>
</evidence>
<reference evidence="1" key="1">
    <citation type="submission" date="2013-04" db="EMBL/GenBank/DDBJ databases">
        <authorList>
            <person name="Qu J."/>
            <person name="Murali S.C."/>
            <person name="Bandaranaike D."/>
            <person name="Bellair M."/>
            <person name="Blankenburg K."/>
            <person name="Chao H."/>
            <person name="Dinh H."/>
            <person name="Doddapaneni H."/>
            <person name="Downs B."/>
            <person name="Dugan-Rocha S."/>
            <person name="Elkadiri S."/>
            <person name="Gnanaolivu R.D."/>
            <person name="Hernandez B."/>
            <person name="Javaid M."/>
            <person name="Jayaseelan J.C."/>
            <person name="Lee S."/>
            <person name="Li M."/>
            <person name="Ming W."/>
            <person name="Munidasa M."/>
            <person name="Muniz J."/>
            <person name="Nguyen L."/>
            <person name="Ongeri F."/>
            <person name="Osuji N."/>
            <person name="Pu L.-L."/>
            <person name="Puazo M."/>
            <person name="Qu C."/>
            <person name="Quiroz J."/>
            <person name="Raj R."/>
            <person name="Weissenberger G."/>
            <person name="Xin Y."/>
            <person name="Zou X."/>
            <person name="Han Y."/>
            <person name="Richards S."/>
            <person name="Worley K."/>
            <person name="Muzny D."/>
            <person name="Gibbs R."/>
        </authorList>
    </citation>
    <scope>NUCLEOTIDE SEQUENCE</scope>
    <source>
        <strain evidence="1">Sampled in the wild</strain>
    </source>
</reference>
<organism evidence="1 2">
    <name type="scientific">Ladona fulva</name>
    <name type="common">Scarce chaser dragonfly</name>
    <name type="synonym">Libellula fulva</name>
    <dbReference type="NCBI Taxonomy" id="123851"/>
    <lineage>
        <taxon>Eukaryota</taxon>
        <taxon>Metazoa</taxon>
        <taxon>Ecdysozoa</taxon>
        <taxon>Arthropoda</taxon>
        <taxon>Hexapoda</taxon>
        <taxon>Insecta</taxon>
        <taxon>Pterygota</taxon>
        <taxon>Palaeoptera</taxon>
        <taxon>Odonata</taxon>
        <taxon>Epiprocta</taxon>
        <taxon>Anisoptera</taxon>
        <taxon>Libelluloidea</taxon>
        <taxon>Libellulidae</taxon>
        <taxon>Ladona</taxon>
    </lineage>
</organism>